<dbReference type="Proteomes" id="UP000554482">
    <property type="component" value="Unassembled WGS sequence"/>
</dbReference>
<evidence type="ECO:0000259" key="2">
    <source>
        <dbReference type="Pfam" id="PF14309"/>
    </source>
</evidence>
<keyword evidence="5" id="KW-1185">Reference proteome</keyword>
<feature type="compositionally biased region" description="Basic and acidic residues" evidence="1">
    <location>
        <begin position="259"/>
        <end position="269"/>
    </location>
</feature>
<protein>
    <submittedName>
        <fullName evidence="4">LOW protein: M-phase inducer phosphatase-like protein</fullName>
    </submittedName>
</protein>
<dbReference type="InterPro" id="IPR032795">
    <property type="entry name" value="DUF3741-assoc"/>
</dbReference>
<dbReference type="Pfam" id="PF14309">
    <property type="entry name" value="DUF4378"/>
    <property type="match status" value="1"/>
</dbReference>
<proteinExistence type="predicted"/>
<comment type="caution">
    <text evidence="4">The sequence shown here is derived from an EMBL/GenBank/DDBJ whole genome shotgun (WGS) entry which is preliminary data.</text>
</comment>
<gene>
    <name evidence="4" type="ORF">FRX31_033737</name>
</gene>
<evidence type="ECO:0000313" key="5">
    <source>
        <dbReference type="Proteomes" id="UP000554482"/>
    </source>
</evidence>
<feature type="region of interest" description="Disordered" evidence="1">
    <location>
        <begin position="144"/>
        <end position="221"/>
    </location>
</feature>
<feature type="domain" description="DUF3741" evidence="3">
    <location>
        <begin position="115"/>
        <end position="143"/>
    </location>
</feature>
<dbReference type="AlphaFoldDB" id="A0A7J6UVQ7"/>
<dbReference type="PANTHER" id="PTHR37751">
    <property type="entry name" value="LOW PROTEIN: M-PHASE INDUCER PHOSPHATASE-LIKE PROTEIN"/>
    <property type="match status" value="1"/>
</dbReference>
<name>A0A7J6UVQ7_THATH</name>
<feature type="region of interest" description="Disordered" evidence="1">
    <location>
        <begin position="436"/>
        <end position="492"/>
    </location>
</feature>
<feature type="region of interest" description="Disordered" evidence="1">
    <location>
        <begin position="251"/>
        <end position="308"/>
    </location>
</feature>
<dbReference type="InterPro" id="IPR025486">
    <property type="entry name" value="DUF4378"/>
</dbReference>
<evidence type="ECO:0000256" key="1">
    <source>
        <dbReference type="SAM" id="MobiDB-lite"/>
    </source>
</evidence>
<dbReference type="OrthoDB" id="1939700at2759"/>
<feature type="compositionally biased region" description="Low complexity" evidence="1">
    <location>
        <begin position="482"/>
        <end position="492"/>
    </location>
</feature>
<evidence type="ECO:0000313" key="4">
    <source>
        <dbReference type="EMBL" id="KAF5176676.1"/>
    </source>
</evidence>
<evidence type="ECO:0000259" key="3">
    <source>
        <dbReference type="Pfam" id="PF14383"/>
    </source>
</evidence>
<dbReference type="Pfam" id="PF14383">
    <property type="entry name" value="VARLMGL"/>
    <property type="match status" value="1"/>
</dbReference>
<sequence>MGRDWYWGGGKNSSTRKENIVINRENPGCMSGVLNLFDFHQFQFPITQPPCFKPNSILQEDPTFTKGVEAPRNSLEESEANMNKESSTKLKKQCFDIPMEIRVLATNAMKSELSSSSECCSSPGPKTPSLVARLMGLDLLPETLSSSSSSSVITPIKNHQEEGNNVRSRKQMENRNNNNHQQKKSRHKFVVENEIRCEITGSRSLPDTPRMSSSSARRSDVEARFSLQINKENIMCKEELDYFSRISREHQKSIRKKELRNEDHQENRSPSHYARQIVKQVKETVSSRRRSVGSDITNTTNNSNNNNKLHYNEVDVVLLKSKKPKCLTKIGEESNPIKLSTSSHSPRLRLCEERLVSTQEQVSISPRPLSKPHTTPPPIPENSNAFKSKWSTKQKPKSQALPQHQTMEKCKKATCERFTQRKETCVARGSKQHLSKEISNVTTSESCSSTSSSQIQASKQSSRLSSCSSRTWPPLKDRGDNNNDPNPTTSSSSSYCFADEIRYVSEILKCTGINKDTLVCFTTRWFSPSHPLDPSIFPHLENFNLLATGPLKHRCNRRLVFNLIDELLANFIKPYLNMKPWVNDQQFIQKRVNGVELLECLCTEMKKFPSLNCQTLEDIDNLIEKDLPDEKMRTMPIFEESESIVFEIEQYILDSLVHETAADVIQKRRHNLCFELTQGVTWYFT</sequence>
<feature type="domain" description="DUF4378" evidence="2">
    <location>
        <begin position="500"/>
        <end position="659"/>
    </location>
</feature>
<reference evidence="4 5" key="1">
    <citation type="submission" date="2020-06" db="EMBL/GenBank/DDBJ databases">
        <title>Transcriptomic and genomic resources for Thalictrum thalictroides and T. hernandezii: Facilitating candidate gene discovery in an emerging model plant lineage.</title>
        <authorList>
            <person name="Arias T."/>
            <person name="Riano-Pachon D.M."/>
            <person name="Di Stilio V.S."/>
        </authorList>
    </citation>
    <scope>NUCLEOTIDE SEQUENCE [LARGE SCALE GENOMIC DNA]</scope>
    <source>
        <strain evidence="5">cv. WT478/WT964</strain>
        <tissue evidence="4">Leaves</tissue>
    </source>
</reference>
<feature type="compositionally biased region" description="Low complexity" evidence="1">
    <location>
        <begin position="297"/>
        <end position="307"/>
    </location>
</feature>
<dbReference type="EMBL" id="JABWDY010042395">
    <property type="protein sequence ID" value="KAF5176676.1"/>
    <property type="molecule type" value="Genomic_DNA"/>
</dbReference>
<accession>A0A7J6UVQ7</accession>
<feature type="compositionally biased region" description="Polar residues" evidence="1">
    <location>
        <begin position="201"/>
        <end position="216"/>
    </location>
</feature>
<dbReference type="PANTHER" id="PTHR37751:SF1">
    <property type="entry name" value="LOW PROTEIN: M-PHASE INDUCER PHOSPHATASE-LIKE PROTEIN"/>
    <property type="match status" value="1"/>
</dbReference>
<organism evidence="4 5">
    <name type="scientific">Thalictrum thalictroides</name>
    <name type="common">Rue-anemone</name>
    <name type="synonym">Anemone thalictroides</name>
    <dbReference type="NCBI Taxonomy" id="46969"/>
    <lineage>
        <taxon>Eukaryota</taxon>
        <taxon>Viridiplantae</taxon>
        <taxon>Streptophyta</taxon>
        <taxon>Embryophyta</taxon>
        <taxon>Tracheophyta</taxon>
        <taxon>Spermatophyta</taxon>
        <taxon>Magnoliopsida</taxon>
        <taxon>Ranunculales</taxon>
        <taxon>Ranunculaceae</taxon>
        <taxon>Thalictroideae</taxon>
        <taxon>Thalictrum</taxon>
    </lineage>
</organism>
<feature type="compositionally biased region" description="Low complexity" evidence="1">
    <location>
        <begin position="439"/>
        <end position="469"/>
    </location>
</feature>
<feature type="region of interest" description="Disordered" evidence="1">
    <location>
        <begin position="359"/>
        <end position="406"/>
    </location>
</feature>